<organism evidence="1 2">
    <name type="scientific">Aspergillus wentii DTO 134E9</name>
    <dbReference type="NCBI Taxonomy" id="1073089"/>
    <lineage>
        <taxon>Eukaryota</taxon>
        <taxon>Fungi</taxon>
        <taxon>Dikarya</taxon>
        <taxon>Ascomycota</taxon>
        <taxon>Pezizomycotina</taxon>
        <taxon>Eurotiomycetes</taxon>
        <taxon>Eurotiomycetidae</taxon>
        <taxon>Eurotiales</taxon>
        <taxon>Aspergillaceae</taxon>
        <taxon>Aspergillus</taxon>
        <taxon>Aspergillus subgen. Cremei</taxon>
    </lineage>
</organism>
<dbReference type="VEuPathDB" id="FungiDB:ASPWEDRAFT_30319"/>
<accession>A0A1L9REB2</accession>
<name>A0A1L9REB2_ASPWE</name>
<keyword evidence="2" id="KW-1185">Reference proteome</keyword>
<sequence>MTDVYETGTGNVLAIVEAYTRNECDPKYIDYLKYSFYTGQVDWYMKHGGTKFGFISTYEQTILIKQDLLQQTEFFTMKSNHHVEQQHHRFSLPILESKLGSSITCPTYTRVTSSRTIIC</sequence>
<dbReference type="RefSeq" id="XP_040686895.1">
    <property type="nucleotide sequence ID" value="XM_040833385.1"/>
</dbReference>
<gene>
    <name evidence="1" type="ORF">ASPWEDRAFT_30319</name>
</gene>
<reference evidence="2" key="1">
    <citation type="journal article" date="2017" name="Genome Biol.">
        <title>Comparative genomics reveals high biological diversity and specific adaptations in the industrially and medically important fungal genus Aspergillus.</title>
        <authorList>
            <person name="de Vries R.P."/>
            <person name="Riley R."/>
            <person name="Wiebenga A."/>
            <person name="Aguilar-Osorio G."/>
            <person name="Amillis S."/>
            <person name="Uchima C.A."/>
            <person name="Anderluh G."/>
            <person name="Asadollahi M."/>
            <person name="Askin M."/>
            <person name="Barry K."/>
            <person name="Battaglia E."/>
            <person name="Bayram O."/>
            <person name="Benocci T."/>
            <person name="Braus-Stromeyer S.A."/>
            <person name="Caldana C."/>
            <person name="Canovas D."/>
            <person name="Cerqueira G.C."/>
            <person name="Chen F."/>
            <person name="Chen W."/>
            <person name="Choi C."/>
            <person name="Clum A."/>
            <person name="Dos Santos R.A."/>
            <person name="Damasio A.R."/>
            <person name="Diallinas G."/>
            <person name="Emri T."/>
            <person name="Fekete E."/>
            <person name="Flipphi M."/>
            <person name="Freyberg S."/>
            <person name="Gallo A."/>
            <person name="Gournas C."/>
            <person name="Habgood R."/>
            <person name="Hainaut M."/>
            <person name="Harispe M.L."/>
            <person name="Henrissat B."/>
            <person name="Hilden K.S."/>
            <person name="Hope R."/>
            <person name="Hossain A."/>
            <person name="Karabika E."/>
            <person name="Karaffa L."/>
            <person name="Karanyi Z."/>
            <person name="Krasevec N."/>
            <person name="Kuo A."/>
            <person name="Kusch H."/>
            <person name="LaButti K."/>
            <person name="Lagendijk E.L."/>
            <person name="Lapidus A."/>
            <person name="Levasseur A."/>
            <person name="Lindquist E."/>
            <person name="Lipzen A."/>
            <person name="Logrieco A.F."/>
            <person name="MacCabe A."/>
            <person name="Maekelae M.R."/>
            <person name="Malavazi I."/>
            <person name="Melin P."/>
            <person name="Meyer V."/>
            <person name="Mielnichuk N."/>
            <person name="Miskei M."/>
            <person name="Molnar A.P."/>
            <person name="Mule G."/>
            <person name="Ngan C.Y."/>
            <person name="Orejas M."/>
            <person name="Orosz E."/>
            <person name="Ouedraogo J.P."/>
            <person name="Overkamp K.M."/>
            <person name="Park H.-S."/>
            <person name="Perrone G."/>
            <person name="Piumi F."/>
            <person name="Punt P.J."/>
            <person name="Ram A.F."/>
            <person name="Ramon A."/>
            <person name="Rauscher S."/>
            <person name="Record E."/>
            <person name="Riano-Pachon D.M."/>
            <person name="Robert V."/>
            <person name="Roehrig J."/>
            <person name="Ruller R."/>
            <person name="Salamov A."/>
            <person name="Salih N.S."/>
            <person name="Samson R.A."/>
            <person name="Sandor E."/>
            <person name="Sanguinetti M."/>
            <person name="Schuetze T."/>
            <person name="Sepcic K."/>
            <person name="Shelest E."/>
            <person name="Sherlock G."/>
            <person name="Sophianopoulou V."/>
            <person name="Squina F.M."/>
            <person name="Sun H."/>
            <person name="Susca A."/>
            <person name="Todd R.B."/>
            <person name="Tsang A."/>
            <person name="Unkles S.E."/>
            <person name="van de Wiele N."/>
            <person name="van Rossen-Uffink D."/>
            <person name="Oliveira J.V."/>
            <person name="Vesth T.C."/>
            <person name="Visser J."/>
            <person name="Yu J.-H."/>
            <person name="Zhou M."/>
            <person name="Andersen M.R."/>
            <person name="Archer D.B."/>
            <person name="Baker S.E."/>
            <person name="Benoit I."/>
            <person name="Brakhage A.A."/>
            <person name="Braus G.H."/>
            <person name="Fischer R."/>
            <person name="Frisvad J.C."/>
            <person name="Goldman G.H."/>
            <person name="Houbraken J."/>
            <person name="Oakley B."/>
            <person name="Pocsi I."/>
            <person name="Scazzocchio C."/>
            <person name="Seiboth B."/>
            <person name="vanKuyk P.A."/>
            <person name="Wortman J."/>
            <person name="Dyer P.S."/>
            <person name="Grigoriev I.V."/>
        </authorList>
    </citation>
    <scope>NUCLEOTIDE SEQUENCE [LARGE SCALE GENOMIC DNA]</scope>
    <source>
        <strain evidence="2">DTO 134E9</strain>
    </source>
</reference>
<dbReference type="EMBL" id="KV878214">
    <property type="protein sequence ID" value="OJJ33218.1"/>
    <property type="molecule type" value="Genomic_DNA"/>
</dbReference>
<dbReference type="OrthoDB" id="2156052at2759"/>
<dbReference type="GeneID" id="63749233"/>
<evidence type="ECO:0000313" key="2">
    <source>
        <dbReference type="Proteomes" id="UP000184383"/>
    </source>
</evidence>
<proteinExistence type="predicted"/>
<dbReference type="AlphaFoldDB" id="A0A1L9REB2"/>
<evidence type="ECO:0000313" key="1">
    <source>
        <dbReference type="EMBL" id="OJJ33218.1"/>
    </source>
</evidence>
<dbReference type="Proteomes" id="UP000184383">
    <property type="component" value="Unassembled WGS sequence"/>
</dbReference>
<protein>
    <submittedName>
        <fullName evidence="1">Uncharacterized protein</fullName>
    </submittedName>
</protein>